<reference evidence="1" key="1">
    <citation type="journal article" date="2023" name="Mol. Ecol. Resour.">
        <title>Chromosome-level genome assembly of a triploid poplar Populus alba 'Berolinensis'.</title>
        <authorList>
            <person name="Chen S."/>
            <person name="Yu Y."/>
            <person name="Wang X."/>
            <person name="Wang S."/>
            <person name="Zhang T."/>
            <person name="Zhou Y."/>
            <person name="He R."/>
            <person name="Meng N."/>
            <person name="Wang Y."/>
            <person name="Liu W."/>
            <person name="Liu Z."/>
            <person name="Liu J."/>
            <person name="Guo Q."/>
            <person name="Huang H."/>
            <person name="Sederoff R.R."/>
            <person name="Wang G."/>
            <person name="Qu G."/>
            <person name="Chen S."/>
        </authorList>
    </citation>
    <scope>NUCLEOTIDE SEQUENCE</scope>
    <source>
        <strain evidence="1">SC-2020</strain>
    </source>
</reference>
<evidence type="ECO:0000313" key="1">
    <source>
        <dbReference type="EMBL" id="KAJ6951147.1"/>
    </source>
</evidence>
<protein>
    <submittedName>
        <fullName evidence="1">Uncharacterized protein</fullName>
    </submittedName>
</protein>
<gene>
    <name evidence="1" type="ORF">NC653_040504</name>
</gene>
<dbReference type="Proteomes" id="UP001164929">
    <property type="component" value="Chromosome 19"/>
</dbReference>
<name>A0AAD6PN48_9ROSI</name>
<dbReference type="AlphaFoldDB" id="A0AAD6PN48"/>
<dbReference type="EMBL" id="JAQIZT010000019">
    <property type="protein sequence ID" value="KAJ6951147.1"/>
    <property type="molecule type" value="Genomic_DNA"/>
</dbReference>
<accession>A0AAD6PN48</accession>
<proteinExistence type="predicted"/>
<sequence length="50" mass="5619">MVNLERALPFKISSGNGHSYKLMLDSHVNLIKLIKKTTHCISRLVDGHDS</sequence>
<comment type="caution">
    <text evidence="1">The sequence shown here is derived from an EMBL/GenBank/DDBJ whole genome shotgun (WGS) entry which is preliminary data.</text>
</comment>
<organism evidence="1 2">
    <name type="scientific">Populus alba x Populus x berolinensis</name>
    <dbReference type="NCBI Taxonomy" id="444605"/>
    <lineage>
        <taxon>Eukaryota</taxon>
        <taxon>Viridiplantae</taxon>
        <taxon>Streptophyta</taxon>
        <taxon>Embryophyta</taxon>
        <taxon>Tracheophyta</taxon>
        <taxon>Spermatophyta</taxon>
        <taxon>Magnoliopsida</taxon>
        <taxon>eudicotyledons</taxon>
        <taxon>Gunneridae</taxon>
        <taxon>Pentapetalae</taxon>
        <taxon>rosids</taxon>
        <taxon>fabids</taxon>
        <taxon>Malpighiales</taxon>
        <taxon>Salicaceae</taxon>
        <taxon>Saliceae</taxon>
        <taxon>Populus</taxon>
    </lineage>
</organism>
<keyword evidence="2" id="KW-1185">Reference proteome</keyword>
<evidence type="ECO:0000313" key="2">
    <source>
        <dbReference type="Proteomes" id="UP001164929"/>
    </source>
</evidence>